<dbReference type="OrthoDB" id="2987348at2"/>
<name>A0A1H2LEA1_9ACTO</name>
<evidence type="ECO:0000313" key="3">
    <source>
        <dbReference type="EMBL" id="SDU78756.1"/>
    </source>
</evidence>
<keyword evidence="1" id="KW-0378">Hydrolase</keyword>
<evidence type="ECO:0000313" key="4">
    <source>
        <dbReference type="Proteomes" id="UP000214355"/>
    </source>
</evidence>
<feature type="domain" description="AB hydrolase-1" evidence="2">
    <location>
        <begin position="39"/>
        <end position="288"/>
    </location>
</feature>
<dbReference type="GO" id="GO:0016787">
    <property type="term" value="F:hydrolase activity"/>
    <property type="evidence" value="ECO:0007669"/>
    <property type="project" value="UniProtKB-KW"/>
</dbReference>
<evidence type="ECO:0000259" key="2">
    <source>
        <dbReference type="Pfam" id="PF00561"/>
    </source>
</evidence>
<protein>
    <submittedName>
        <fullName evidence="3">Pimeloyl-ACP methyl ester carboxylesterase</fullName>
    </submittedName>
</protein>
<dbReference type="InterPro" id="IPR000073">
    <property type="entry name" value="AB_hydrolase_1"/>
</dbReference>
<dbReference type="PRINTS" id="PR00412">
    <property type="entry name" value="EPOXHYDRLASE"/>
</dbReference>
<dbReference type="SUPFAM" id="SSF53474">
    <property type="entry name" value="alpha/beta-Hydrolases"/>
    <property type="match status" value="1"/>
</dbReference>
<dbReference type="RefSeq" id="WP_091279751.1">
    <property type="nucleotide sequence ID" value="NZ_LT629804.1"/>
</dbReference>
<dbReference type="Proteomes" id="UP000214355">
    <property type="component" value="Chromosome I"/>
</dbReference>
<dbReference type="STRING" id="131112.SAMN04489737_0602"/>
<dbReference type="AlphaFoldDB" id="A0A1H2LEA1"/>
<dbReference type="InterPro" id="IPR029058">
    <property type="entry name" value="AB_hydrolase_fold"/>
</dbReference>
<organism evidence="3 4">
    <name type="scientific">Arcanobacterium phocae</name>
    <dbReference type="NCBI Taxonomy" id="131112"/>
    <lineage>
        <taxon>Bacteria</taxon>
        <taxon>Bacillati</taxon>
        <taxon>Actinomycetota</taxon>
        <taxon>Actinomycetes</taxon>
        <taxon>Actinomycetales</taxon>
        <taxon>Actinomycetaceae</taxon>
        <taxon>Arcanobacterium</taxon>
    </lineage>
</organism>
<proteinExistence type="predicted"/>
<dbReference type="GeneID" id="65344348"/>
<accession>A0A1H2LEA1</accession>
<dbReference type="Pfam" id="PF00561">
    <property type="entry name" value="Abhydrolase_1"/>
    <property type="match status" value="1"/>
</dbReference>
<dbReference type="Gene3D" id="3.40.50.1820">
    <property type="entry name" value="alpha/beta hydrolase"/>
    <property type="match status" value="1"/>
</dbReference>
<dbReference type="EMBL" id="LT629804">
    <property type="protein sequence ID" value="SDU78756.1"/>
    <property type="molecule type" value="Genomic_DNA"/>
</dbReference>
<evidence type="ECO:0000256" key="1">
    <source>
        <dbReference type="ARBA" id="ARBA00022801"/>
    </source>
</evidence>
<keyword evidence="4" id="KW-1185">Reference proteome</keyword>
<gene>
    <name evidence="3" type="ORF">SAMN04489737_0602</name>
</gene>
<sequence>MPADITCVTLPGPWEHRLIQANGAQFHIVSAGEYSDSKPLVMLVHGFPQYWWAWRHQIVAIAEAGYQVVAIDQRGIGGSDKTPRSEDGFTLANDLIKIVHTLGARKAVLVGQGRGGALAWSAASMEPDLFAGLMTFSSPHPRTLQRIGTHVTLRTWKYALVTASRSLSKRALLDENRIQRMLREWSAPGNVGAVSEAHNYAQALALPMAADIAVDQLRWTYLAQQRPSGRAYLRESAHAIKIPVFTVRGEYDPLLPARAWSKDTEFAIGDYQHVTIANAGHFVPEEAPNQATSLIVNFLHRIAG</sequence>
<reference evidence="4" key="1">
    <citation type="submission" date="2016-10" db="EMBL/GenBank/DDBJ databases">
        <authorList>
            <person name="Varghese N."/>
            <person name="Submissions S."/>
        </authorList>
    </citation>
    <scope>NUCLEOTIDE SEQUENCE [LARGE SCALE GENOMIC DNA]</scope>
    <source>
        <strain evidence="4">DSM 10002</strain>
    </source>
</reference>
<dbReference type="PANTHER" id="PTHR43329">
    <property type="entry name" value="EPOXIDE HYDROLASE"/>
    <property type="match status" value="1"/>
</dbReference>
<dbReference type="InterPro" id="IPR000639">
    <property type="entry name" value="Epox_hydrolase-like"/>
</dbReference>